<sequence>MKSKWFWIICILLCLYLSIFSFQKINFLTADIGRHIKNGEIFLNSAEFGISKSELLHTNLFSYTYPDFSFINHHWGSGILIYIVFLLSGYSGLSLAYTLCIILAFIFTLQTVKEDGDISNILLVGLFLVPLIADRTEVRPEAVSYLFISIFIYILYQFSKGRINYKLLFLIPVLEMLWSNLHIYFIFGPFLIGAFLFEALIRRNIFIAKKLGIILILTFLVTLVTPYGLSGFLYPFTIFSNYGYMIVENQSIPFLEKLSFTNPSFLWYKITFGVIALSSFLVLVYKRRNFAIALTVISLTFAVLAFLGIRHITAFALVSLPILIYNISTLQKHFFDKKNREQIIFISGVLSFLIITGTLIHFSGKLAWNRDFGLGLRGHSFDSINFIKNAAIAGPIFNNYDIGGAMIFAFFPKEKVFVDNRPEVYPEEFFSDIYIPMQENSTIWQQVDNKFNFNAIYFYRLDMTPWAQNFLIQRIDDPKWAPVYVDGETLIFLKRNPENSKIISEYELPRDMFRTP</sequence>
<reference evidence="2 3" key="1">
    <citation type="journal article" date="2016" name="Nat. Commun.">
        <title>Thousands of microbial genomes shed light on interconnected biogeochemical processes in an aquifer system.</title>
        <authorList>
            <person name="Anantharaman K."/>
            <person name="Brown C.T."/>
            <person name="Hug L.A."/>
            <person name="Sharon I."/>
            <person name="Castelle C.J."/>
            <person name="Probst A.J."/>
            <person name="Thomas B.C."/>
            <person name="Singh A."/>
            <person name="Wilkins M.J."/>
            <person name="Karaoz U."/>
            <person name="Brodie E.L."/>
            <person name="Williams K.H."/>
            <person name="Hubbard S.S."/>
            <person name="Banfield J.F."/>
        </authorList>
    </citation>
    <scope>NUCLEOTIDE SEQUENCE [LARGE SCALE GENOMIC DNA]</scope>
</reference>
<feature type="transmembrane region" description="Helical" evidence="1">
    <location>
        <begin position="179"/>
        <end position="201"/>
    </location>
</feature>
<feature type="transmembrane region" description="Helical" evidence="1">
    <location>
        <begin position="343"/>
        <end position="362"/>
    </location>
</feature>
<keyword evidence="1" id="KW-0472">Membrane</keyword>
<evidence type="ECO:0000313" key="3">
    <source>
        <dbReference type="Proteomes" id="UP000179264"/>
    </source>
</evidence>
<comment type="caution">
    <text evidence="2">The sequence shown here is derived from an EMBL/GenBank/DDBJ whole genome shotgun (WGS) entry which is preliminary data.</text>
</comment>
<evidence type="ECO:0008006" key="4">
    <source>
        <dbReference type="Google" id="ProtNLM"/>
    </source>
</evidence>
<feature type="transmembrane region" description="Helical" evidence="1">
    <location>
        <begin position="265"/>
        <end position="285"/>
    </location>
</feature>
<name>A0A1G2T7H8_9BACT</name>
<dbReference type="EMBL" id="MHVL01000024">
    <property type="protein sequence ID" value="OHA93235.1"/>
    <property type="molecule type" value="Genomic_DNA"/>
</dbReference>
<feature type="transmembrane region" description="Helical" evidence="1">
    <location>
        <begin position="79"/>
        <end position="106"/>
    </location>
</feature>
<feature type="transmembrane region" description="Helical" evidence="1">
    <location>
        <begin position="6"/>
        <end position="27"/>
    </location>
</feature>
<feature type="transmembrane region" description="Helical" evidence="1">
    <location>
        <begin position="142"/>
        <end position="159"/>
    </location>
</feature>
<gene>
    <name evidence="2" type="ORF">A2W58_03785</name>
</gene>
<feature type="transmembrane region" description="Helical" evidence="1">
    <location>
        <begin position="213"/>
        <end position="234"/>
    </location>
</feature>
<evidence type="ECO:0000313" key="2">
    <source>
        <dbReference type="EMBL" id="OHA93235.1"/>
    </source>
</evidence>
<dbReference type="AlphaFoldDB" id="A0A1G2T7H8"/>
<evidence type="ECO:0000256" key="1">
    <source>
        <dbReference type="SAM" id="Phobius"/>
    </source>
</evidence>
<accession>A0A1G2T7H8</accession>
<dbReference type="Proteomes" id="UP000179264">
    <property type="component" value="Unassembled WGS sequence"/>
</dbReference>
<feature type="transmembrane region" description="Helical" evidence="1">
    <location>
        <begin position="118"/>
        <end position="135"/>
    </location>
</feature>
<feature type="transmembrane region" description="Helical" evidence="1">
    <location>
        <begin position="290"/>
        <end position="308"/>
    </location>
</feature>
<feature type="transmembrane region" description="Helical" evidence="1">
    <location>
        <begin position="314"/>
        <end position="331"/>
    </location>
</feature>
<protein>
    <recommendedName>
        <fullName evidence="4">Glycosyltransferase RgtA/B/C/D-like domain-containing protein</fullName>
    </recommendedName>
</protein>
<proteinExistence type="predicted"/>
<keyword evidence="1" id="KW-1133">Transmembrane helix</keyword>
<keyword evidence="1" id="KW-0812">Transmembrane</keyword>
<organism evidence="2 3">
    <name type="scientific">Candidatus Zambryskibacteria bacterium RIFCSPHIGHO2_02_38_10.5</name>
    <dbReference type="NCBI Taxonomy" id="1802742"/>
    <lineage>
        <taxon>Bacteria</taxon>
        <taxon>Candidatus Zambryskiibacteriota</taxon>
    </lineage>
</organism>